<dbReference type="InterPro" id="IPR016156">
    <property type="entry name" value="FAD/NAD-linked_Rdtase_dimer_sf"/>
</dbReference>
<protein>
    <submittedName>
        <fullName evidence="7">Uncharacterized protein</fullName>
    </submittedName>
</protein>
<dbReference type="SUPFAM" id="SSF55424">
    <property type="entry name" value="FAD/NAD-linked reductases, dimerisation (C-terminal) domain"/>
    <property type="match status" value="1"/>
</dbReference>
<dbReference type="InterPro" id="IPR036188">
    <property type="entry name" value="FAD/NAD-bd_sf"/>
</dbReference>
<dbReference type="Pfam" id="PF02852">
    <property type="entry name" value="Pyr_redox_dim"/>
    <property type="match status" value="1"/>
</dbReference>
<dbReference type="EMBL" id="JAXOVC010000008">
    <property type="protein sequence ID" value="KAK4497764.1"/>
    <property type="molecule type" value="Genomic_DNA"/>
</dbReference>
<keyword evidence="4" id="KW-0520">NAD</keyword>
<gene>
    <name evidence="7" type="ORF">PRZ48_010417</name>
</gene>
<evidence type="ECO:0000256" key="2">
    <source>
        <dbReference type="ARBA" id="ARBA00022630"/>
    </source>
</evidence>
<evidence type="ECO:0000313" key="8">
    <source>
        <dbReference type="Proteomes" id="UP001305779"/>
    </source>
</evidence>
<accession>A0ABR0E8K5</accession>
<evidence type="ECO:0000256" key="3">
    <source>
        <dbReference type="ARBA" id="ARBA00022827"/>
    </source>
</evidence>
<feature type="domain" description="Pyridine nucleotide-disulphide oxidoreductase dimerisation" evidence="5">
    <location>
        <begin position="359"/>
        <end position="464"/>
    </location>
</feature>
<organism evidence="7 8">
    <name type="scientific">Zasmidium cellare</name>
    <name type="common">Wine cellar mold</name>
    <name type="synonym">Racodium cellare</name>
    <dbReference type="NCBI Taxonomy" id="395010"/>
    <lineage>
        <taxon>Eukaryota</taxon>
        <taxon>Fungi</taxon>
        <taxon>Dikarya</taxon>
        <taxon>Ascomycota</taxon>
        <taxon>Pezizomycotina</taxon>
        <taxon>Dothideomycetes</taxon>
        <taxon>Dothideomycetidae</taxon>
        <taxon>Mycosphaerellales</taxon>
        <taxon>Mycosphaerellaceae</taxon>
        <taxon>Zasmidium</taxon>
    </lineage>
</organism>
<sequence length="473" mass="49638">MRPSQKFNLHPSTHSVRDLKTRTSDVICIGSGWAGRQLAAQVCKAGFTALVIEKELFGGDCPFWACVPSKVLLRSQEALDGASAVGGAKEKLCSSHVDVQGVFARRDIITANKDDTQLLVPMTEATGATLVRGEGKLVDVKKVSITPFEGEAIEFEAKLAVAICSGSEAVVPEAVKAADPWTPRDATSADYVPEKLIIMGGGVVGCEMATAYAGFGSKVTLVGSSKFLLPSVDPEAGALVQKSLESRGVIVKLGSRITKAVRTTDGVEVHLSTGDQLSGSELLVAAGRKATLDFGLEHLGLQSYNTHIPVDESLSVKTLDDETWLYAVGDVNAGNAIIAKAKGLPPSTNTLTIADRKAIPQVIFTSPIVASVGLTRQNAATKGIKVRQITAQAKTLGGILHTDAVADGWAQWLVDEEQRLVGATIVGTDAADLIHASTVAIVGGMNLGELVHAVPCFPTMSEVYLNLLEAAGY</sequence>
<dbReference type="SUPFAM" id="SSF51905">
    <property type="entry name" value="FAD/NAD(P)-binding domain"/>
    <property type="match status" value="1"/>
</dbReference>
<dbReference type="PANTHER" id="PTHR22912">
    <property type="entry name" value="DISULFIDE OXIDOREDUCTASE"/>
    <property type="match status" value="1"/>
</dbReference>
<keyword evidence="8" id="KW-1185">Reference proteome</keyword>
<evidence type="ECO:0000259" key="5">
    <source>
        <dbReference type="Pfam" id="PF02852"/>
    </source>
</evidence>
<dbReference type="InterPro" id="IPR050151">
    <property type="entry name" value="Class-I_Pyr_Nuc-Dis_Oxidored"/>
</dbReference>
<dbReference type="InterPro" id="IPR004099">
    <property type="entry name" value="Pyr_nucl-diS_OxRdtase_dimer"/>
</dbReference>
<feature type="domain" description="FAD/NAD(P)-binding" evidence="6">
    <location>
        <begin position="25"/>
        <end position="332"/>
    </location>
</feature>
<evidence type="ECO:0000256" key="1">
    <source>
        <dbReference type="ARBA" id="ARBA00007532"/>
    </source>
</evidence>
<dbReference type="PANTHER" id="PTHR22912:SF151">
    <property type="entry name" value="DIHYDROLIPOYL DEHYDROGENASE, MITOCHONDRIAL"/>
    <property type="match status" value="1"/>
</dbReference>
<evidence type="ECO:0000259" key="6">
    <source>
        <dbReference type="Pfam" id="PF07992"/>
    </source>
</evidence>
<dbReference type="Gene3D" id="3.50.50.60">
    <property type="entry name" value="FAD/NAD(P)-binding domain"/>
    <property type="match status" value="2"/>
</dbReference>
<comment type="caution">
    <text evidence="7">The sequence shown here is derived from an EMBL/GenBank/DDBJ whole genome shotgun (WGS) entry which is preliminary data.</text>
</comment>
<dbReference type="PIRSF" id="PIRSF000350">
    <property type="entry name" value="Mercury_reductase_MerA"/>
    <property type="match status" value="1"/>
</dbReference>
<proteinExistence type="inferred from homology"/>
<dbReference type="PRINTS" id="PR00411">
    <property type="entry name" value="PNDRDTASEI"/>
</dbReference>
<dbReference type="Gene3D" id="3.30.390.30">
    <property type="match status" value="1"/>
</dbReference>
<reference evidence="7 8" key="1">
    <citation type="journal article" date="2023" name="G3 (Bethesda)">
        <title>A chromosome-level genome assembly of Zasmidium syzygii isolated from banana leaves.</title>
        <authorList>
            <person name="van Westerhoven A.C."/>
            <person name="Mehrabi R."/>
            <person name="Talebi R."/>
            <person name="Steentjes M.B.F."/>
            <person name="Corcolon B."/>
            <person name="Chong P.A."/>
            <person name="Kema G.H.J."/>
            <person name="Seidl M.F."/>
        </authorList>
    </citation>
    <scope>NUCLEOTIDE SEQUENCE [LARGE SCALE GENOMIC DNA]</scope>
    <source>
        <strain evidence="7 8">P124</strain>
    </source>
</reference>
<evidence type="ECO:0000256" key="4">
    <source>
        <dbReference type="ARBA" id="ARBA00023027"/>
    </source>
</evidence>
<dbReference type="Pfam" id="PF07992">
    <property type="entry name" value="Pyr_redox_2"/>
    <property type="match status" value="1"/>
</dbReference>
<dbReference type="InterPro" id="IPR023753">
    <property type="entry name" value="FAD/NAD-binding_dom"/>
</dbReference>
<name>A0ABR0E8K5_ZASCE</name>
<keyword evidence="3" id="KW-0274">FAD</keyword>
<dbReference type="PRINTS" id="PR00368">
    <property type="entry name" value="FADPNR"/>
</dbReference>
<evidence type="ECO:0000313" key="7">
    <source>
        <dbReference type="EMBL" id="KAK4497764.1"/>
    </source>
</evidence>
<dbReference type="Proteomes" id="UP001305779">
    <property type="component" value="Unassembled WGS sequence"/>
</dbReference>
<comment type="similarity">
    <text evidence="1">Belongs to the class-I pyridine nucleotide-disulfide oxidoreductase family.</text>
</comment>
<dbReference type="InterPro" id="IPR001100">
    <property type="entry name" value="Pyr_nuc-diS_OxRdtase"/>
</dbReference>
<keyword evidence="2" id="KW-0285">Flavoprotein</keyword>